<keyword evidence="1 6" id="KW-0378">Hydrolase</keyword>
<gene>
    <name evidence="5" type="ORF">B0I24_10621</name>
    <name evidence="6" type="ORF">CWE07_07815</name>
</gene>
<dbReference type="OrthoDB" id="9797122at2"/>
<name>A0A327WYM7_9GAMM</name>
<feature type="active site" description="Charge relay system" evidence="2">
    <location>
        <position position="149"/>
    </location>
</feature>
<evidence type="ECO:0000313" key="8">
    <source>
        <dbReference type="Proteomes" id="UP000287865"/>
    </source>
</evidence>
<feature type="signal peptide" evidence="4">
    <location>
        <begin position="1"/>
        <end position="22"/>
    </location>
</feature>
<dbReference type="PIRSF" id="PIRSF029681">
    <property type="entry name" value="PagL"/>
    <property type="match status" value="1"/>
</dbReference>
<evidence type="ECO:0000256" key="2">
    <source>
        <dbReference type="PIRSR" id="PIRSR029681-1"/>
    </source>
</evidence>
<evidence type="ECO:0000313" key="7">
    <source>
        <dbReference type="Proteomes" id="UP000249203"/>
    </source>
</evidence>
<dbReference type="EMBL" id="QLMD01000006">
    <property type="protein sequence ID" value="RAJ96958.1"/>
    <property type="molecule type" value="Genomic_DNA"/>
</dbReference>
<reference evidence="5 7" key="2">
    <citation type="submission" date="2018-06" db="EMBL/GenBank/DDBJ databases">
        <title>Genomic Encyclopedia of Type Strains, Phase III (KMG-III): the genomes of soil and plant-associated and newly described type strains.</title>
        <authorList>
            <person name="Whitman W."/>
        </authorList>
    </citation>
    <scope>NUCLEOTIDE SEQUENCE [LARGE SCALE GENOMIC DNA]</scope>
    <source>
        <strain evidence="5 7">CGMCC 1.15366</strain>
    </source>
</reference>
<dbReference type="GO" id="GO:0009279">
    <property type="term" value="C:cell outer membrane"/>
    <property type="evidence" value="ECO:0007669"/>
    <property type="project" value="UniProtKB-SubCell"/>
</dbReference>
<accession>A0A327WYM7</accession>
<dbReference type="RefSeq" id="WP_111569333.1">
    <property type="nucleotide sequence ID" value="NZ_PIPK01000006.1"/>
</dbReference>
<dbReference type="Proteomes" id="UP000287865">
    <property type="component" value="Unassembled WGS sequence"/>
</dbReference>
<dbReference type="GO" id="GO:0050528">
    <property type="term" value="F:acyloxyacyl hydrolase activity"/>
    <property type="evidence" value="ECO:0007669"/>
    <property type="project" value="UniProtKB-EC"/>
</dbReference>
<dbReference type="AlphaFoldDB" id="A0A327WYM7"/>
<organism evidence="5 7">
    <name type="scientific">Aliidiomarina maris</name>
    <dbReference type="NCBI Taxonomy" id="531312"/>
    <lineage>
        <taxon>Bacteria</taxon>
        <taxon>Pseudomonadati</taxon>
        <taxon>Pseudomonadota</taxon>
        <taxon>Gammaproteobacteria</taxon>
        <taxon>Alteromonadales</taxon>
        <taxon>Idiomarinaceae</taxon>
        <taxon>Aliidiomarina</taxon>
    </lineage>
</organism>
<feature type="active site" description="Charge relay system" evidence="2">
    <location>
        <position position="163"/>
    </location>
</feature>
<evidence type="ECO:0000256" key="1">
    <source>
        <dbReference type="PIRNR" id="PIRNR029681"/>
    </source>
</evidence>
<protein>
    <recommendedName>
        <fullName evidence="1">Lipid A deacylase</fullName>
        <ecNumber evidence="1">3.1.1.77</ecNumber>
    </recommendedName>
    <alternativeName>
        <fullName evidence="1">LPS 3-O-deacylase</fullName>
    </alternativeName>
    <alternativeName>
        <fullName evidence="1">Outer membrane enzyme</fullName>
    </alternativeName>
</protein>
<feature type="site" description="Critical for activity" evidence="3">
    <location>
        <position position="152"/>
    </location>
</feature>
<feature type="active site" description="Charge relay system" evidence="2">
    <location>
        <position position="151"/>
    </location>
</feature>
<evidence type="ECO:0000313" key="6">
    <source>
        <dbReference type="EMBL" id="RUO24569.1"/>
    </source>
</evidence>
<keyword evidence="8" id="KW-1185">Reference proteome</keyword>
<comment type="subunit">
    <text evidence="1">Homodimer.</text>
</comment>
<reference evidence="6 8" key="1">
    <citation type="journal article" date="2018" name="Front. Microbiol.">
        <title>Genome-Based Analysis Reveals the Taxonomy and Diversity of the Family Idiomarinaceae.</title>
        <authorList>
            <person name="Liu Y."/>
            <person name="Lai Q."/>
            <person name="Shao Z."/>
        </authorList>
    </citation>
    <scope>NUCLEOTIDE SEQUENCE [LARGE SCALE GENOMIC DNA]</scope>
    <source>
        <strain evidence="6 8">CF12-14</strain>
    </source>
</reference>
<dbReference type="EC" id="3.1.1.77" evidence="1"/>
<comment type="function">
    <text evidence="1">Has lipid A 3-O-deacylase activity. Hydrolyzes the ester bond at the 3 position of lipid A, a bioactive component of lipopolysaccharide (LPS), thereby releasing the primary fatty acyl moiety.</text>
</comment>
<feature type="chain" id="PRO_5016381723" description="Lipid A deacylase" evidence="4">
    <location>
        <begin position="23"/>
        <end position="173"/>
    </location>
</feature>
<sequence>MLRLLVSIVMLSFGAMSGSANASQIAVEYQQGEYSTYGVRVAVQPMQAQPLPWWGLYWYPEVSISQWQQHQSDTASGKINVVALSPVLRKPIRELGAGTLSVEFGIGASMLDEREIGSKHLGTYFQFEDRIGLHWSFSPRHSIALRYMHYSNGGLGRTNPGMDFINLSYARAF</sequence>
<dbReference type="InterPro" id="IPR018550">
    <property type="entry name" value="Lipid-A_deacylase-rel"/>
</dbReference>
<dbReference type="Proteomes" id="UP000249203">
    <property type="component" value="Unassembled WGS sequence"/>
</dbReference>
<keyword evidence="1" id="KW-0998">Cell outer membrane</keyword>
<dbReference type="Pfam" id="PF09411">
    <property type="entry name" value="PagL"/>
    <property type="match status" value="1"/>
</dbReference>
<proteinExistence type="inferred from homology"/>
<keyword evidence="1" id="KW-0472">Membrane</keyword>
<keyword evidence="4" id="KW-0732">Signal</keyword>
<evidence type="ECO:0000256" key="4">
    <source>
        <dbReference type="SAM" id="SignalP"/>
    </source>
</evidence>
<evidence type="ECO:0000256" key="3">
    <source>
        <dbReference type="PIRSR" id="PIRSR029681-2"/>
    </source>
</evidence>
<comment type="catalytic activity">
    <reaction evidence="1">
        <text>a 3-(acyloxy)acyl derivative of bacterial toxin + H2O = a 3-hydroxyacyl derivative of bacterial toxin + a fatty acid + H(+)</text>
        <dbReference type="Rhea" id="RHEA:12032"/>
        <dbReference type="ChEBI" id="CHEBI:15377"/>
        <dbReference type="ChEBI" id="CHEBI:15378"/>
        <dbReference type="ChEBI" id="CHEBI:28868"/>
        <dbReference type="ChEBI" id="CHEBI:136853"/>
        <dbReference type="ChEBI" id="CHEBI:140675"/>
        <dbReference type="EC" id="3.1.1.77"/>
    </reaction>
</comment>
<comment type="subcellular location">
    <subcellularLocation>
        <location evidence="1">Cell outer membrane</location>
        <topology evidence="1">Multi-pass membrane protein</topology>
    </subcellularLocation>
</comment>
<comment type="caution">
    <text evidence="5">The sequence shown here is derived from an EMBL/GenBank/DDBJ whole genome shotgun (WGS) entry which is preliminary data.</text>
</comment>
<dbReference type="EMBL" id="PIPK01000006">
    <property type="protein sequence ID" value="RUO24569.1"/>
    <property type="molecule type" value="Genomic_DNA"/>
</dbReference>
<evidence type="ECO:0000313" key="5">
    <source>
        <dbReference type="EMBL" id="RAJ96958.1"/>
    </source>
</evidence>
<dbReference type="Gene3D" id="2.40.160.20">
    <property type="match status" value="1"/>
</dbReference>
<comment type="similarity">
    <text evidence="1">Belongs to the PagL family.</text>
</comment>